<dbReference type="InterPro" id="IPR004333">
    <property type="entry name" value="SBP_dom"/>
</dbReference>
<dbReference type="InterPro" id="IPR044817">
    <property type="entry name" value="SBP-like"/>
</dbReference>
<evidence type="ECO:0000259" key="5">
    <source>
        <dbReference type="PROSITE" id="PS51141"/>
    </source>
</evidence>
<dbReference type="AlphaFoldDB" id="A0AAP0BZY9"/>
<evidence type="ECO:0000256" key="2">
    <source>
        <dbReference type="ARBA" id="ARBA00022771"/>
    </source>
</evidence>
<evidence type="ECO:0000256" key="4">
    <source>
        <dbReference type="PROSITE-ProRule" id="PRU00470"/>
    </source>
</evidence>
<dbReference type="Proteomes" id="UP001418222">
    <property type="component" value="Unassembled WGS sequence"/>
</dbReference>
<dbReference type="PANTHER" id="PTHR31251">
    <property type="entry name" value="SQUAMOSA PROMOTER-BINDING-LIKE PROTEIN 4"/>
    <property type="match status" value="1"/>
</dbReference>
<name>A0AAP0BZY9_9ASPA</name>
<dbReference type="Gene3D" id="4.10.1100.10">
    <property type="entry name" value="Transcription factor, SBP-box domain"/>
    <property type="match status" value="1"/>
</dbReference>
<protein>
    <submittedName>
        <fullName evidence="6">Squamosa promoter-binding-like protein 7</fullName>
    </submittedName>
</protein>
<dbReference type="GO" id="GO:0005634">
    <property type="term" value="C:nucleus"/>
    <property type="evidence" value="ECO:0007669"/>
    <property type="project" value="InterPro"/>
</dbReference>
<keyword evidence="3" id="KW-0862">Zinc</keyword>
<dbReference type="GO" id="GO:0008270">
    <property type="term" value="F:zinc ion binding"/>
    <property type="evidence" value="ECO:0007669"/>
    <property type="project" value="UniProtKB-KW"/>
</dbReference>
<feature type="domain" description="SBP-type" evidence="5">
    <location>
        <begin position="122"/>
        <end position="199"/>
    </location>
</feature>
<keyword evidence="2 4" id="KW-0863">Zinc-finger</keyword>
<dbReference type="EMBL" id="JBBWWQ010000001">
    <property type="protein sequence ID" value="KAK8956682.1"/>
    <property type="molecule type" value="Genomic_DNA"/>
</dbReference>
<dbReference type="PROSITE" id="PS51141">
    <property type="entry name" value="ZF_SBP"/>
    <property type="match status" value="1"/>
</dbReference>
<evidence type="ECO:0000313" key="7">
    <source>
        <dbReference type="Proteomes" id="UP001418222"/>
    </source>
</evidence>
<keyword evidence="7" id="KW-1185">Reference proteome</keyword>
<organism evidence="6 7">
    <name type="scientific">Platanthera zijinensis</name>
    <dbReference type="NCBI Taxonomy" id="2320716"/>
    <lineage>
        <taxon>Eukaryota</taxon>
        <taxon>Viridiplantae</taxon>
        <taxon>Streptophyta</taxon>
        <taxon>Embryophyta</taxon>
        <taxon>Tracheophyta</taxon>
        <taxon>Spermatophyta</taxon>
        <taxon>Magnoliopsida</taxon>
        <taxon>Liliopsida</taxon>
        <taxon>Asparagales</taxon>
        <taxon>Orchidaceae</taxon>
        <taxon>Orchidoideae</taxon>
        <taxon>Orchideae</taxon>
        <taxon>Orchidinae</taxon>
        <taxon>Platanthera</taxon>
    </lineage>
</organism>
<sequence length="355" mass="38603">MLYYGDAPARDGAGDGDGSPTWGSYDPPAAGCAFPAETLSSSFSSYGAPAHHILSPSCTGFGDITVVPGGDHPIGHQYGYGKHQQPRPHPFLTCLKLGKRQYYGGAAASLDGSPPAAKRTAVPKCLAEGCNKALLDAKDYHKRHRVCAMHAKAPSVIVLGAEQRFCQQCSRFQPISEFDAAKRSCRRRLAGHNQRRRKTSIEPIAKNPSLESAILGSKFPYMSPDSSGRALSLLSSETAPRAPTPELSSRSSAALCELIADNRATIFGRQLRSDRAWQCSSLGWDPYQQQLPFQAPVDELAIGWNQFQESGNHVTLDLLQMPDPAAEFLPARNKPRDDEDECCEIWNFLKGTNVS</sequence>
<dbReference type="Pfam" id="PF03110">
    <property type="entry name" value="SBP"/>
    <property type="match status" value="1"/>
</dbReference>
<dbReference type="SUPFAM" id="SSF103612">
    <property type="entry name" value="SBT domain"/>
    <property type="match status" value="1"/>
</dbReference>
<dbReference type="GO" id="GO:0003677">
    <property type="term" value="F:DNA binding"/>
    <property type="evidence" value="ECO:0007669"/>
    <property type="project" value="InterPro"/>
</dbReference>
<comment type="caution">
    <text evidence="6">The sequence shown here is derived from an EMBL/GenBank/DDBJ whole genome shotgun (WGS) entry which is preliminary data.</text>
</comment>
<reference evidence="6 7" key="1">
    <citation type="journal article" date="2022" name="Nat. Plants">
        <title>Genomes of leafy and leafless Platanthera orchids illuminate the evolution of mycoheterotrophy.</title>
        <authorList>
            <person name="Li M.H."/>
            <person name="Liu K.W."/>
            <person name="Li Z."/>
            <person name="Lu H.C."/>
            <person name="Ye Q.L."/>
            <person name="Zhang D."/>
            <person name="Wang J.Y."/>
            <person name="Li Y.F."/>
            <person name="Zhong Z.M."/>
            <person name="Liu X."/>
            <person name="Yu X."/>
            <person name="Liu D.K."/>
            <person name="Tu X.D."/>
            <person name="Liu B."/>
            <person name="Hao Y."/>
            <person name="Liao X.Y."/>
            <person name="Jiang Y.T."/>
            <person name="Sun W.H."/>
            <person name="Chen J."/>
            <person name="Chen Y.Q."/>
            <person name="Ai Y."/>
            <person name="Zhai J.W."/>
            <person name="Wu S.S."/>
            <person name="Zhou Z."/>
            <person name="Hsiao Y.Y."/>
            <person name="Wu W.L."/>
            <person name="Chen Y.Y."/>
            <person name="Lin Y.F."/>
            <person name="Hsu J.L."/>
            <person name="Li C.Y."/>
            <person name="Wang Z.W."/>
            <person name="Zhao X."/>
            <person name="Zhong W.Y."/>
            <person name="Ma X.K."/>
            <person name="Ma L."/>
            <person name="Huang J."/>
            <person name="Chen G.Z."/>
            <person name="Huang M.Z."/>
            <person name="Huang L."/>
            <person name="Peng D.H."/>
            <person name="Luo Y.B."/>
            <person name="Zou S.Q."/>
            <person name="Chen S.P."/>
            <person name="Lan S."/>
            <person name="Tsai W.C."/>
            <person name="Van de Peer Y."/>
            <person name="Liu Z.J."/>
        </authorList>
    </citation>
    <scope>NUCLEOTIDE SEQUENCE [LARGE SCALE GENOMIC DNA]</scope>
    <source>
        <strain evidence="6">Lor287</strain>
    </source>
</reference>
<evidence type="ECO:0000256" key="3">
    <source>
        <dbReference type="ARBA" id="ARBA00022833"/>
    </source>
</evidence>
<accession>A0AAP0BZY9</accession>
<proteinExistence type="predicted"/>
<dbReference type="PANTHER" id="PTHR31251:SF180">
    <property type="entry name" value="SBP-TYPE DOMAIN-CONTAINING PROTEIN"/>
    <property type="match status" value="1"/>
</dbReference>
<evidence type="ECO:0000313" key="6">
    <source>
        <dbReference type="EMBL" id="KAK8956682.1"/>
    </source>
</evidence>
<gene>
    <name evidence="6" type="primary">SPL7</name>
    <name evidence="6" type="ORF">KSP39_PZI000696</name>
</gene>
<keyword evidence="1" id="KW-0479">Metal-binding</keyword>
<evidence type="ECO:0000256" key="1">
    <source>
        <dbReference type="ARBA" id="ARBA00022723"/>
    </source>
</evidence>
<dbReference type="InterPro" id="IPR036893">
    <property type="entry name" value="SBP_sf"/>
</dbReference>